<evidence type="ECO:0000313" key="2">
    <source>
        <dbReference type="Proteomes" id="UP000245618"/>
    </source>
</evidence>
<dbReference type="Proteomes" id="UP000245618">
    <property type="component" value="Unassembled WGS sequence"/>
</dbReference>
<dbReference type="RefSeq" id="WP_116764755.1">
    <property type="nucleotide sequence ID" value="NZ_QCZH01000035.1"/>
</dbReference>
<dbReference type="AlphaFoldDB" id="A0A2U1JK09"/>
<protein>
    <submittedName>
        <fullName evidence="1">Uncharacterized protein</fullName>
    </submittedName>
</protein>
<organism evidence="1 2">
    <name type="scientific">Flavobacterium laiguense</name>
    <dbReference type="NCBI Taxonomy" id="2169409"/>
    <lineage>
        <taxon>Bacteria</taxon>
        <taxon>Pseudomonadati</taxon>
        <taxon>Bacteroidota</taxon>
        <taxon>Flavobacteriia</taxon>
        <taxon>Flavobacteriales</taxon>
        <taxon>Flavobacteriaceae</taxon>
        <taxon>Flavobacterium</taxon>
    </lineage>
</organism>
<name>A0A2U1JK09_9FLAO</name>
<dbReference type="EMBL" id="QCZH01000035">
    <property type="protein sequence ID" value="PWA05496.1"/>
    <property type="molecule type" value="Genomic_DNA"/>
</dbReference>
<accession>A0A2U1JK09</accession>
<gene>
    <name evidence="1" type="ORF">DB891_16885</name>
</gene>
<proteinExistence type="predicted"/>
<keyword evidence="2" id="KW-1185">Reference proteome</keyword>
<reference evidence="1 2" key="1">
    <citation type="submission" date="2018-04" db="EMBL/GenBank/DDBJ databases">
        <title>Flavobacterium sp. nov., isolated from glacier ice.</title>
        <authorList>
            <person name="Liu Q."/>
            <person name="Xin Y.-H."/>
        </authorList>
    </citation>
    <scope>NUCLEOTIDE SEQUENCE [LARGE SCALE GENOMIC DNA]</scope>
    <source>
        <strain evidence="1 2">LB2P30</strain>
    </source>
</reference>
<sequence>MRPNKYTMSAKPQYFHYTPEYRIKEIIESGEIKLAEPSVKAPNEKACAWVSTNPFWEHTATKGKANDKGDYQHLTFQEHKDWLGCARIEVKAVGLNAWSKVKHLANMDLTFAKQMEVTGVHMGGNPLEWYGSLEPIKKENWIKIEVLKEGQWIEYNPNNDEAKAQGLTFVSVILPAPNEGQMALLLFTKNELEQLVNSHNENSKNNLNPANGFYSMWQESDAYHDIDLNQHRLTGVLTQEQYDILVKPKYEELEAYRKQAQK</sequence>
<comment type="caution">
    <text evidence="1">The sequence shown here is derived from an EMBL/GenBank/DDBJ whole genome shotgun (WGS) entry which is preliminary data.</text>
</comment>
<evidence type="ECO:0000313" key="1">
    <source>
        <dbReference type="EMBL" id="PWA05496.1"/>
    </source>
</evidence>
<dbReference type="OrthoDB" id="8913274at2"/>